<dbReference type="OrthoDB" id="418757at2759"/>
<evidence type="ECO:0000256" key="5">
    <source>
        <dbReference type="ARBA" id="ARBA00022842"/>
    </source>
</evidence>
<dbReference type="InterPro" id="IPR039537">
    <property type="entry name" value="Retrotran_Ty1/copia-like"/>
</dbReference>
<keyword evidence="8" id="KW-0548">Nucleotidyltransferase</keyword>
<dbReference type="GO" id="GO:0006310">
    <property type="term" value="P:DNA recombination"/>
    <property type="evidence" value="ECO:0007669"/>
    <property type="project" value="UniProtKB-KW"/>
</dbReference>
<dbReference type="GO" id="GO:0046872">
    <property type="term" value="F:metal ion binding"/>
    <property type="evidence" value="ECO:0007669"/>
    <property type="project" value="UniProtKB-KW"/>
</dbReference>
<dbReference type="SUPFAM" id="SSF53098">
    <property type="entry name" value="Ribonuclease H-like"/>
    <property type="match status" value="1"/>
</dbReference>
<keyword evidence="3" id="KW-0255">Endonuclease</keyword>
<dbReference type="InterPro" id="IPR036397">
    <property type="entry name" value="RNaseH_sf"/>
</dbReference>
<dbReference type="Proteomes" id="UP000321393">
    <property type="component" value="Unassembled WGS sequence"/>
</dbReference>
<dbReference type="Pfam" id="PF07727">
    <property type="entry name" value="RVT_2"/>
    <property type="match status" value="1"/>
</dbReference>
<dbReference type="PROSITE" id="PS50994">
    <property type="entry name" value="INTEGRASE"/>
    <property type="match status" value="1"/>
</dbReference>
<feature type="domain" description="Integrase catalytic" evidence="11">
    <location>
        <begin position="1"/>
        <end position="151"/>
    </location>
</feature>
<gene>
    <name evidence="12" type="ORF">E6C27_scaffold979G00520</name>
</gene>
<evidence type="ECO:0000256" key="4">
    <source>
        <dbReference type="ARBA" id="ARBA00022801"/>
    </source>
</evidence>
<dbReference type="GO" id="GO:0003964">
    <property type="term" value="F:RNA-directed DNA polymerase activity"/>
    <property type="evidence" value="ECO:0007669"/>
    <property type="project" value="UniProtKB-KW"/>
</dbReference>
<keyword evidence="8" id="KW-0808">Transferase</keyword>
<dbReference type="EMBL" id="SSTE01000850">
    <property type="protein sequence ID" value="KAA0066633.1"/>
    <property type="molecule type" value="Genomic_DNA"/>
</dbReference>
<comment type="caution">
    <text evidence="12">The sequence shown here is derived from an EMBL/GenBank/DDBJ whole genome shotgun (WGS) entry which is preliminary data.</text>
</comment>
<keyword evidence="1" id="KW-0540">Nuclease</keyword>
<organism evidence="12 13">
    <name type="scientific">Cucumis melo var. makuwa</name>
    <name type="common">Oriental melon</name>
    <dbReference type="NCBI Taxonomy" id="1194695"/>
    <lineage>
        <taxon>Eukaryota</taxon>
        <taxon>Viridiplantae</taxon>
        <taxon>Streptophyta</taxon>
        <taxon>Embryophyta</taxon>
        <taxon>Tracheophyta</taxon>
        <taxon>Spermatophyta</taxon>
        <taxon>Magnoliopsida</taxon>
        <taxon>eudicotyledons</taxon>
        <taxon>Gunneridae</taxon>
        <taxon>Pentapetalae</taxon>
        <taxon>rosids</taxon>
        <taxon>fabids</taxon>
        <taxon>Cucurbitales</taxon>
        <taxon>Cucurbitaceae</taxon>
        <taxon>Benincaseae</taxon>
        <taxon>Cucumis</taxon>
    </lineage>
</organism>
<evidence type="ECO:0000259" key="11">
    <source>
        <dbReference type="PROSITE" id="PS50994"/>
    </source>
</evidence>
<dbReference type="AlphaFoldDB" id="A0A5A7VF14"/>
<proteinExistence type="predicted"/>
<evidence type="ECO:0000256" key="1">
    <source>
        <dbReference type="ARBA" id="ARBA00022722"/>
    </source>
</evidence>
<reference evidence="12 13" key="1">
    <citation type="submission" date="2019-08" db="EMBL/GenBank/DDBJ databases">
        <title>Draft genome sequences of two oriental melons (Cucumis melo L. var makuwa).</title>
        <authorList>
            <person name="Kwon S.-Y."/>
        </authorList>
    </citation>
    <scope>NUCLEOTIDE SEQUENCE [LARGE SCALE GENOMIC DNA]</scope>
    <source>
        <strain evidence="13">cv. SW 3</strain>
        <tissue evidence="12">Leaf</tissue>
    </source>
</reference>
<name>A0A5A7VF14_CUCMM</name>
<evidence type="ECO:0000313" key="12">
    <source>
        <dbReference type="EMBL" id="KAA0066633.1"/>
    </source>
</evidence>
<dbReference type="PANTHER" id="PTHR42648">
    <property type="entry name" value="TRANSPOSASE, PUTATIVE-RELATED"/>
    <property type="match status" value="1"/>
</dbReference>
<evidence type="ECO:0000256" key="7">
    <source>
        <dbReference type="ARBA" id="ARBA00022918"/>
    </source>
</evidence>
<evidence type="ECO:0000313" key="13">
    <source>
        <dbReference type="Proteomes" id="UP000321393"/>
    </source>
</evidence>
<dbReference type="GO" id="GO:0003676">
    <property type="term" value="F:nucleic acid binding"/>
    <property type="evidence" value="ECO:0007669"/>
    <property type="project" value="InterPro"/>
</dbReference>
<keyword evidence="4" id="KW-0378">Hydrolase</keyword>
<evidence type="ECO:0000256" key="6">
    <source>
        <dbReference type="ARBA" id="ARBA00022908"/>
    </source>
</evidence>
<keyword evidence="7" id="KW-0695">RNA-directed DNA polymerase</keyword>
<evidence type="ECO:0000256" key="3">
    <source>
        <dbReference type="ARBA" id="ARBA00022759"/>
    </source>
</evidence>
<keyword evidence="6" id="KW-0229">DNA integration</keyword>
<dbReference type="GO" id="GO:0015074">
    <property type="term" value="P:DNA integration"/>
    <property type="evidence" value="ECO:0007669"/>
    <property type="project" value="UniProtKB-KW"/>
</dbReference>
<sequence>MKGPSMGGSRYFISIIDDFSRKEWMYTLKQKDEAFGKFLEWKKQVKNQTGRKVKYLRTDNDLEFVNNKFNNFCKSKGITRHFTVTYTPQQNGLAERLNRTIMERTRCLLTNASLPLKFWGEAARTACYLINRSPSTTLNLKTPQDVWAGKAPSLDHLRVFECTTYAHVKDGKLNKRALKCMFIVGSDVSSDQPPLVLETEDTQQSEFDDIRSQQERILIDEGAFIKESSIALTLLLVQLTVLKQSLLLLKRQLSDSKKQWKNVIEAELFSLQKNLIWSLVSKPPNQKLIQLKWIYKIKPGTGGDSKPRYKARLVAKGYTQKEGVDFHEIFSPVVRHSSIRLILTIDIHFNMFIEQMDVTTTFLHGELEEVIYMAQPKGYEVKGKEHRVCRLYKSIYGLKQSPR</sequence>
<evidence type="ECO:0000256" key="10">
    <source>
        <dbReference type="ARBA" id="ARBA00023268"/>
    </source>
</evidence>
<keyword evidence="9" id="KW-0233">DNA recombination</keyword>
<dbReference type="PANTHER" id="PTHR42648:SF11">
    <property type="entry name" value="TRANSPOSON TY4-P GAG-POL POLYPROTEIN"/>
    <property type="match status" value="1"/>
</dbReference>
<evidence type="ECO:0000256" key="8">
    <source>
        <dbReference type="ARBA" id="ARBA00022932"/>
    </source>
</evidence>
<dbReference type="GO" id="GO:0003887">
    <property type="term" value="F:DNA-directed DNA polymerase activity"/>
    <property type="evidence" value="ECO:0007669"/>
    <property type="project" value="UniProtKB-KW"/>
</dbReference>
<accession>A0A5A7VF14</accession>
<evidence type="ECO:0000256" key="2">
    <source>
        <dbReference type="ARBA" id="ARBA00022723"/>
    </source>
</evidence>
<dbReference type="InterPro" id="IPR001584">
    <property type="entry name" value="Integrase_cat-core"/>
</dbReference>
<dbReference type="GO" id="GO:0016787">
    <property type="term" value="F:hydrolase activity"/>
    <property type="evidence" value="ECO:0007669"/>
    <property type="project" value="UniProtKB-KW"/>
</dbReference>
<evidence type="ECO:0000256" key="9">
    <source>
        <dbReference type="ARBA" id="ARBA00023172"/>
    </source>
</evidence>
<protein>
    <recommendedName>
        <fullName evidence="11">Integrase catalytic domain-containing protein</fullName>
    </recommendedName>
</protein>
<dbReference type="GO" id="GO:0004519">
    <property type="term" value="F:endonuclease activity"/>
    <property type="evidence" value="ECO:0007669"/>
    <property type="project" value="UniProtKB-KW"/>
</dbReference>
<keyword evidence="10" id="KW-0511">Multifunctional enzyme</keyword>
<keyword evidence="2" id="KW-0479">Metal-binding</keyword>
<dbReference type="InterPro" id="IPR012337">
    <property type="entry name" value="RNaseH-like_sf"/>
</dbReference>
<dbReference type="Pfam" id="PF00665">
    <property type="entry name" value="rve"/>
    <property type="match status" value="1"/>
</dbReference>
<keyword evidence="8" id="KW-0239">DNA-directed DNA polymerase</keyword>
<keyword evidence="5" id="KW-0460">Magnesium</keyword>
<dbReference type="InterPro" id="IPR013103">
    <property type="entry name" value="RVT_2"/>
</dbReference>
<dbReference type="Gene3D" id="3.30.420.10">
    <property type="entry name" value="Ribonuclease H-like superfamily/Ribonuclease H"/>
    <property type="match status" value="1"/>
</dbReference>